<dbReference type="Proteomes" id="UP000677228">
    <property type="component" value="Unassembled WGS sequence"/>
</dbReference>
<feature type="transmembrane region" description="Helical" evidence="1">
    <location>
        <begin position="144"/>
        <end position="165"/>
    </location>
</feature>
<evidence type="ECO:0000313" key="3">
    <source>
        <dbReference type="EMBL" id="CAF0793828.1"/>
    </source>
</evidence>
<feature type="transmembrane region" description="Helical" evidence="1">
    <location>
        <begin position="237"/>
        <end position="259"/>
    </location>
</feature>
<keyword evidence="1" id="KW-0812">Transmembrane</keyword>
<feature type="transmembrane region" description="Helical" evidence="1">
    <location>
        <begin position="192"/>
        <end position="216"/>
    </location>
</feature>
<comment type="caution">
    <text evidence="2">The sequence shown here is derived from an EMBL/GenBank/DDBJ whole genome shotgun (WGS) entry which is preliminary data.</text>
</comment>
<dbReference type="OrthoDB" id="10030369at2759"/>
<evidence type="ECO:0000313" key="5">
    <source>
        <dbReference type="EMBL" id="CAF3576674.1"/>
    </source>
</evidence>
<dbReference type="EMBL" id="CAJNOK010001104">
    <property type="protein sequence ID" value="CAF0793828.1"/>
    <property type="molecule type" value="Genomic_DNA"/>
</dbReference>
<dbReference type="AlphaFoldDB" id="A0A813Q0H2"/>
<gene>
    <name evidence="2" type="ORF">GPM918_LOCUS1167</name>
    <name evidence="3" type="ORF">OVA965_LOCUS4279</name>
    <name evidence="4" type="ORF">SRO942_LOCUS1167</name>
    <name evidence="5" type="ORF">TMI583_LOCUS4277</name>
</gene>
<evidence type="ECO:0008006" key="7">
    <source>
        <dbReference type="Google" id="ProtNLM"/>
    </source>
</evidence>
<dbReference type="EMBL" id="CAJOBA010001104">
    <property type="protein sequence ID" value="CAF3576674.1"/>
    <property type="molecule type" value="Genomic_DNA"/>
</dbReference>
<dbReference type="Proteomes" id="UP000681722">
    <property type="component" value="Unassembled WGS sequence"/>
</dbReference>
<feature type="transmembrane region" description="Helical" evidence="1">
    <location>
        <begin position="70"/>
        <end position="94"/>
    </location>
</feature>
<name>A0A813Q0H2_9BILA</name>
<organism evidence="2 6">
    <name type="scientific">Didymodactylos carnosus</name>
    <dbReference type="NCBI Taxonomy" id="1234261"/>
    <lineage>
        <taxon>Eukaryota</taxon>
        <taxon>Metazoa</taxon>
        <taxon>Spiralia</taxon>
        <taxon>Gnathifera</taxon>
        <taxon>Rotifera</taxon>
        <taxon>Eurotatoria</taxon>
        <taxon>Bdelloidea</taxon>
        <taxon>Philodinida</taxon>
        <taxon>Philodinidae</taxon>
        <taxon>Didymodactylos</taxon>
    </lineage>
</organism>
<evidence type="ECO:0000313" key="6">
    <source>
        <dbReference type="Proteomes" id="UP000663829"/>
    </source>
</evidence>
<keyword evidence="6" id="KW-1185">Reference proteome</keyword>
<protein>
    <recommendedName>
        <fullName evidence="7">G-protein coupled receptors family 1 profile domain-containing protein</fullName>
    </recommendedName>
</protein>
<dbReference type="Proteomes" id="UP000682733">
    <property type="component" value="Unassembled WGS sequence"/>
</dbReference>
<evidence type="ECO:0000313" key="4">
    <source>
        <dbReference type="EMBL" id="CAF3537457.1"/>
    </source>
</evidence>
<sequence length="355" mass="41806">METTDITTEIVSTVIVPSDNSDYQPIYIDDELTTYLIFLFPIYMLAIILNTLSIYYILITKIYRQYLSNIFLVCINISSIFSIHGHIFLVLLRWTNNSSSNHLCSISIYTRDSGFIWFNIQILLLTIERITSNLKYKNENNHRIKLFLILMTFISFILSITIPIYSLKQSYIPFDGLCIPTNINTYTKYSQWLYYGFGHPFLWSSVILLFFFYLGLLKRPNLFKNSINLKYANNATFFLTISTCVCLFIFTIFNDYIGIGQSLIASQNVSNKRFNIMNVRDFIIVIHKVIIGSTLFLTRRELRTWFYDYFIKCQFLHEGTIHQQPQIFDIKKDIQDDDYHDSIVEANSSNRENDF</sequence>
<feature type="transmembrane region" description="Helical" evidence="1">
    <location>
        <begin position="35"/>
        <end position="58"/>
    </location>
</feature>
<feature type="transmembrane region" description="Helical" evidence="1">
    <location>
        <begin position="114"/>
        <end position="132"/>
    </location>
</feature>
<dbReference type="EMBL" id="CAJNOQ010000105">
    <property type="protein sequence ID" value="CAF0756994.1"/>
    <property type="molecule type" value="Genomic_DNA"/>
</dbReference>
<evidence type="ECO:0000313" key="2">
    <source>
        <dbReference type="EMBL" id="CAF0756994.1"/>
    </source>
</evidence>
<proteinExistence type="predicted"/>
<accession>A0A813Q0H2</accession>
<reference evidence="2" key="1">
    <citation type="submission" date="2021-02" db="EMBL/GenBank/DDBJ databases">
        <authorList>
            <person name="Nowell W R."/>
        </authorList>
    </citation>
    <scope>NUCLEOTIDE SEQUENCE</scope>
</reference>
<keyword evidence="1" id="KW-1133">Transmembrane helix</keyword>
<dbReference type="Proteomes" id="UP000663829">
    <property type="component" value="Unassembled WGS sequence"/>
</dbReference>
<keyword evidence="1" id="KW-0472">Membrane</keyword>
<dbReference type="EMBL" id="CAJOBC010000105">
    <property type="protein sequence ID" value="CAF3537457.1"/>
    <property type="molecule type" value="Genomic_DNA"/>
</dbReference>
<feature type="transmembrane region" description="Helical" evidence="1">
    <location>
        <begin position="279"/>
        <end position="297"/>
    </location>
</feature>
<evidence type="ECO:0000256" key="1">
    <source>
        <dbReference type="SAM" id="Phobius"/>
    </source>
</evidence>